<proteinExistence type="predicted"/>
<gene>
    <name evidence="4" type="ORF">HMPREF1863_01108</name>
</gene>
<dbReference type="InterPro" id="IPR001647">
    <property type="entry name" value="HTH_TetR"/>
</dbReference>
<protein>
    <submittedName>
        <fullName evidence="4">Transcriptional regulator, TetR family</fullName>
    </submittedName>
</protein>
<dbReference type="STRING" id="755172.HMPREF1863_01108"/>
<dbReference type="Proteomes" id="UP000070442">
    <property type="component" value="Unassembled WGS sequence"/>
</dbReference>
<evidence type="ECO:0000313" key="4">
    <source>
        <dbReference type="EMBL" id="KXB66246.1"/>
    </source>
</evidence>
<feature type="domain" description="HTH tetR-type" evidence="3">
    <location>
        <begin position="38"/>
        <end position="98"/>
    </location>
</feature>
<dbReference type="GO" id="GO:0003677">
    <property type="term" value="F:DNA binding"/>
    <property type="evidence" value="ECO:0007669"/>
    <property type="project" value="UniProtKB-UniRule"/>
</dbReference>
<dbReference type="InterPro" id="IPR049443">
    <property type="entry name" value="TetR_YgfC-like_C"/>
</dbReference>
<dbReference type="InterPro" id="IPR009057">
    <property type="entry name" value="Homeodomain-like_sf"/>
</dbReference>
<keyword evidence="1 2" id="KW-0238">DNA-binding</keyword>
<evidence type="ECO:0000259" key="3">
    <source>
        <dbReference type="PROSITE" id="PS50977"/>
    </source>
</evidence>
<keyword evidence="5" id="KW-1185">Reference proteome</keyword>
<sequence>MEIDFFFFEEYTFRKKVTQCHSQKEVIVPRSTFFSLKAEKRERIEKALVSEFENRTLGDAKVKHVVERLGISRGSFYQYFHNMQDAYFYILDLKLRFIHEGFFTLYRAEPQNIESVLEKYGVFLRESLYAPEHYPLFRNRFMAWNSELEMAWRQYHADEAIGAFYSNPRFVLIGDLVHGLMQRVFMHRLSPDAFSKDYDEMVRFVMGGVKNV</sequence>
<dbReference type="Gene3D" id="1.10.357.10">
    <property type="entry name" value="Tetracycline Repressor, domain 2"/>
    <property type="match status" value="1"/>
</dbReference>
<evidence type="ECO:0000256" key="1">
    <source>
        <dbReference type="ARBA" id="ARBA00023125"/>
    </source>
</evidence>
<dbReference type="EMBL" id="LSDG01000033">
    <property type="protein sequence ID" value="KXB66246.1"/>
    <property type="molecule type" value="Genomic_DNA"/>
</dbReference>
<dbReference type="SUPFAM" id="SSF46689">
    <property type="entry name" value="Homeodomain-like"/>
    <property type="match status" value="1"/>
</dbReference>
<accession>A0A134AET8</accession>
<dbReference type="PROSITE" id="PS50977">
    <property type="entry name" value="HTH_TETR_2"/>
    <property type="match status" value="1"/>
</dbReference>
<dbReference type="PATRIC" id="fig|755172.3.peg.1068"/>
<dbReference type="Pfam" id="PF21626">
    <property type="entry name" value="TetR-C_39"/>
    <property type="match status" value="1"/>
</dbReference>
<organism evidence="4 5">
    <name type="scientific">Aedoeadaptatus coxii</name>
    <dbReference type="NCBI Taxonomy" id="755172"/>
    <lineage>
        <taxon>Bacteria</taxon>
        <taxon>Bacillati</taxon>
        <taxon>Bacillota</taxon>
        <taxon>Tissierellia</taxon>
        <taxon>Tissierellales</taxon>
        <taxon>Peptoniphilaceae</taxon>
        <taxon>Aedoeadaptatus</taxon>
    </lineage>
</organism>
<evidence type="ECO:0000256" key="2">
    <source>
        <dbReference type="PROSITE-ProRule" id="PRU00335"/>
    </source>
</evidence>
<feature type="DNA-binding region" description="H-T-H motif" evidence="2">
    <location>
        <begin position="61"/>
        <end position="80"/>
    </location>
</feature>
<name>A0A134AET8_9FIRM</name>
<comment type="caution">
    <text evidence="4">The sequence shown here is derived from an EMBL/GenBank/DDBJ whole genome shotgun (WGS) entry which is preliminary data.</text>
</comment>
<dbReference type="AlphaFoldDB" id="A0A134AET8"/>
<evidence type="ECO:0000313" key="5">
    <source>
        <dbReference type="Proteomes" id="UP000070442"/>
    </source>
</evidence>
<reference evidence="5" key="1">
    <citation type="submission" date="2016-01" db="EMBL/GenBank/DDBJ databases">
        <authorList>
            <person name="Mitreva M."/>
            <person name="Pepin K.H."/>
            <person name="Mihindukulasuriya K.A."/>
            <person name="Fulton R."/>
            <person name="Fronick C."/>
            <person name="O'Laughlin M."/>
            <person name="Miner T."/>
            <person name="Herter B."/>
            <person name="Rosa B.A."/>
            <person name="Cordes M."/>
            <person name="Tomlinson C."/>
            <person name="Wollam A."/>
            <person name="Palsikar V.B."/>
            <person name="Mardis E.R."/>
            <person name="Wilson R.K."/>
        </authorList>
    </citation>
    <scope>NUCLEOTIDE SEQUENCE [LARGE SCALE GENOMIC DNA]</scope>
    <source>
        <strain evidence="5">DNF00729</strain>
    </source>
</reference>